<gene>
    <name evidence="2" type="ORF">SAMN05216267_101335</name>
</gene>
<evidence type="ECO:0000313" key="2">
    <source>
        <dbReference type="EMBL" id="SEN92928.1"/>
    </source>
</evidence>
<dbReference type="OrthoDB" id="9800988at2"/>
<dbReference type="AlphaFoldDB" id="A0A1H8KKJ4"/>
<protein>
    <submittedName>
        <fullName evidence="2">Pimeloyl-ACP methyl ester carboxylesterase</fullName>
    </submittedName>
</protein>
<name>A0A1H8KKJ4_9ACTN</name>
<dbReference type="STRING" id="310780.SAMN05216267_101335"/>
<dbReference type="Gene3D" id="3.40.50.1820">
    <property type="entry name" value="alpha/beta hydrolase"/>
    <property type="match status" value="1"/>
</dbReference>
<dbReference type="Proteomes" id="UP000181951">
    <property type="component" value="Unassembled WGS sequence"/>
</dbReference>
<dbReference type="PANTHER" id="PTHR45763:SF46">
    <property type="entry name" value="AB HYDROLASE-1 DOMAIN-CONTAINING PROTEIN"/>
    <property type="match status" value="1"/>
</dbReference>
<reference evidence="2 3" key="1">
    <citation type="submission" date="2016-10" db="EMBL/GenBank/DDBJ databases">
        <authorList>
            <person name="de Groot N.N."/>
        </authorList>
    </citation>
    <scope>NUCLEOTIDE SEQUENCE [LARGE SCALE GENOMIC DNA]</scope>
    <source>
        <strain evidence="2 3">CGMCC 4.2026</strain>
    </source>
</reference>
<accession>A0A1H8KKJ4</accession>
<dbReference type="RefSeq" id="WP_075016924.1">
    <property type="nucleotide sequence ID" value="NZ_FODD01000013.1"/>
</dbReference>
<dbReference type="GO" id="GO:0003824">
    <property type="term" value="F:catalytic activity"/>
    <property type="evidence" value="ECO:0007669"/>
    <property type="project" value="UniProtKB-ARBA"/>
</dbReference>
<feature type="domain" description="AB hydrolase-1" evidence="1">
    <location>
        <begin position="24"/>
        <end position="273"/>
    </location>
</feature>
<sequence length="290" mass="29380">MTLLSLPDGRTLEYLVAGPDGGTPLVLHNGTPSAALLFTPMAAAAAAHGLRLVTCSRPGYGASTPQPGRRVAAVAADTAAVLDALGADRFVTAGWSGGGPHALACAALLPDRCRGAATIAGVAPYAAEGLDWLEGMGEENVEEFGAAVSGEGPLTAFLEAQAPALAKVSGDDVAAALGDLVSEVDRRALTDAFAGYTAALFRAAVATGVAGWRDDDLAFVTGWGFDPAAITTPVAVWQGAEDRMVPYAHGRWLAGHLPAATAHLEPAEGHLSLVLARFGAVVAELASHLD</sequence>
<evidence type="ECO:0000259" key="1">
    <source>
        <dbReference type="Pfam" id="PF00561"/>
    </source>
</evidence>
<organism evidence="2 3">
    <name type="scientific">Actinacidiphila rubida</name>
    <dbReference type="NCBI Taxonomy" id="310780"/>
    <lineage>
        <taxon>Bacteria</taxon>
        <taxon>Bacillati</taxon>
        <taxon>Actinomycetota</taxon>
        <taxon>Actinomycetes</taxon>
        <taxon>Kitasatosporales</taxon>
        <taxon>Streptomycetaceae</taxon>
        <taxon>Actinacidiphila</taxon>
    </lineage>
</organism>
<dbReference type="SUPFAM" id="SSF53474">
    <property type="entry name" value="alpha/beta-Hydrolases"/>
    <property type="match status" value="1"/>
</dbReference>
<dbReference type="PANTHER" id="PTHR45763">
    <property type="entry name" value="HYDROLASE, ALPHA/BETA FOLD FAMILY PROTEIN, EXPRESSED-RELATED"/>
    <property type="match status" value="1"/>
</dbReference>
<keyword evidence="3" id="KW-1185">Reference proteome</keyword>
<dbReference type="InterPro" id="IPR000073">
    <property type="entry name" value="AB_hydrolase_1"/>
</dbReference>
<proteinExistence type="predicted"/>
<evidence type="ECO:0000313" key="3">
    <source>
        <dbReference type="Proteomes" id="UP000181951"/>
    </source>
</evidence>
<dbReference type="EMBL" id="FODD01000013">
    <property type="protein sequence ID" value="SEN92928.1"/>
    <property type="molecule type" value="Genomic_DNA"/>
</dbReference>
<dbReference type="Pfam" id="PF00561">
    <property type="entry name" value="Abhydrolase_1"/>
    <property type="match status" value="1"/>
</dbReference>
<dbReference type="InterPro" id="IPR029058">
    <property type="entry name" value="AB_hydrolase_fold"/>
</dbReference>